<dbReference type="AlphaFoldDB" id="A0A7L6AZ43"/>
<dbReference type="PROSITE" id="PS50293">
    <property type="entry name" value="TPR_REGION"/>
    <property type="match status" value="1"/>
</dbReference>
<name>A0A7L6AZ43_9GAMM</name>
<dbReference type="Gene3D" id="1.25.40.10">
    <property type="entry name" value="Tetratricopeptide repeat domain"/>
    <property type="match status" value="1"/>
</dbReference>
<organism evidence="2 3">
    <name type="scientific">Candidatus Thiothrix singaporensis</name>
    <dbReference type="NCBI Taxonomy" id="2799669"/>
    <lineage>
        <taxon>Bacteria</taxon>
        <taxon>Pseudomonadati</taxon>
        <taxon>Pseudomonadota</taxon>
        <taxon>Gammaproteobacteria</taxon>
        <taxon>Thiotrichales</taxon>
        <taxon>Thiotrichaceae</taxon>
        <taxon>Thiothrix</taxon>
    </lineage>
</organism>
<evidence type="ECO:0000256" key="1">
    <source>
        <dbReference type="PROSITE-ProRule" id="PRU00339"/>
    </source>
</evidence>
<keyword evidence="3" id="KW-1185">Reference proteome</keyword>
<dbReference type="KEGG" id="this:HZT40_19565"/>
<evidence type="ECO:0000313" key="2">
    <source>
        <dbReference type="EMBL" id="QLQ34303.1"/>
    </source>
</evidence>
<dbReference type="Proteomes" id="UP000510621">
    <property type="component" value="Chromosome"/>
</dbReference>
<protein>
    <submittedName>
        <fullName evidence="2">Tetratricopeptide repeat protein</fullName>
    </submittedName>
</protein>
<dbReference type="SMART" id="SM00028">
    <property type="entry name" value="TPR"/>
    <property type="match status" value="2"/>
</dbReference>
<evidence type="ECO:0000313" key="3">
    <source>
        <dbReference type="Proteomes" id="UP000510621"/>
    </source>
</evidence>
<dbReference type="Pfam" id="PF13176">
    <property type="entry name" value="TPR_7"/>
    <property type="match status" value="1"/>
</dbReference>
<dbReference type="InterPro" id="IPR011990">
    <property type="entry name" value="TPR-like_helical_dom_sf"/>
</dbReference>
<dbReference type="Pfam" id="PF00515">
    <property type="entry name" value="TPR_1"/>
    <property type="match status" value="1"/>
</dbReference>
<reference evidence="2" key="1">
    <citation type="submission" date="2020-06" db="EMBL/GenBank/DDBJ databases">
        <title>Analysis procedures for assessing recovery of high quality, complete, closed genomes from Nanopore long read metagenome sequencing.</title>
        <authorList>
            <person name="Bessarab I."/>
            <person name="Arumugam K."/>
            <person name="Haryono M."/>
            <person name="Liu X."/>
            <person name="Roy S."/>
            <person name="Zuniga-Montanez R.E."/>
            <person name="Qiu G."/>
            <person name="Drautz-Moses D.I."/>
            <person name="Law Y.Y."/>
            <person name="Wuertz S."/>
            <person name="Lauro F.M."/>
            <person name="Huson D.H."/>
            <person name="Williams R.B."/>
        </authorList>
    </citation>
    <scope>NUCLEOTIDE SEQUENCE [LARGE SCALE GENOMIC DNA]</scope>
    <source>
        <strain evidence="2">SSD2</strain>
    </source>
</reference>
<gene>
    <name evidence="2" type="ORF">HZT40_19565</name>
</gene>
<feature type="repeat" description="TPR" evidence="1">
    <location>
        <begin position="2"/>
        <end position="35"/>
    </location>
</feature>
<keyword evidence="1" id="KW-0802">TPR repeat</keyword>
<accession>A0A7L6AZ43</accession>
<dbReference type="SUPFAM" id="SSF48452">
    <property type="entry name" value="TPR-like"/>
    <property type="match status" value="1"/>
</dbReference>
<proteinExistence type="predicted"/>
<dbReference type="PROSITE" id="PS50005">
    <property type="entry name" value="TPR"/>
    <property type="match status" value="1"/>
</dbReference>
<dbReference type="EMBL" id="CP059265">
    <property type="protein sequence ID" value="QLQ34303.1"/>
    <property type="molecule type" value="Genomic_DNA"/>
</dbReference>
<sequence length="135" mass="14429">MATTLTYLGQLYQSEGKYQEAEQCYQQSIEKSPDKARAALPLASLYEAQAHYDKAEPLLTAALAEMTQPPAQDSTQTEQQLDATVLAGILDMQGRVNTALGNYSAARTSFQQNLANNLLPPAPAAKPTAGRAGQG</sequence>
<dbReference type="InterPro" id="IPR019734">
    <property type="entry name" value="TPR_rpt"/>
</dbReference>